<name>A0ABU8H6V0_9SPHN</name>
<dbReference type="RefSeq" id="WP_037533395.1">
    <property type="nucleotide sequence ID" value="NZ_JBBBDM010000012.1"/>
</dbReference>
<evidence type="ECO:0000313" key="2">
    <source>
        <dbReference type="EMBL" id="MEI5688672.1"/>
    </source>
</evidence>
<reference evidence="2 3" key="1">
    <citation type="journal article" date="2013" name="Int. J. Syst. Evol. Microbiol.">
        <title>Sphingomonas kyungheensis sp. nov., a bacterium with ginsenoside-converting activity isolated from soil of a ginseng field.</title>
        <authorList>
            <person name="Son H.M."/>
            <person name="Yang J.E."/>
            <person name="Park Y."/>
            <person name="Han C.K."/>
            <person name="Kim S.G."/>
            <person name="Kook M."/>
            <person name="Yi T.H."/>
        </authorList>
    </citation>
    <scope>NUCLEOTIDE SEQUENCE [LARGE SCALE GENOMIC DNA]</scope>
    <source>
        <strain evidence="2 3">LMG 26582</strain>
    </source>
</reference>
<dbReference type="InterPro" id="IPR036518">
    <property type="entry name" value="CobE/GbiG_C_sf"/>
</dbReference>
<keyword evidence="3" id="KW-1185">Reference proteome</keyword>
<comment type="caution">
    <text evidence="2">The sequence shown here is derived from an EMBL/GenBank/DDBJ whole genome shotgun (WGS) entry which is preliminary data.</text>
</comment>
<dbReference type="Pfam" id="PF01890">
    <property type="entry name" value="CbiG_C"/>
    <property type="match status" value="1"/>
</dbReference>
<accession>A0ABU8H6V0</accession>
<sequence>MIVAGFGWRSGATPMSCEAALALARHGCPGITALAAPDDKVGLLAPLAERLGLALLPVTAAALTGVATATRSRASFEARGTGSVAEAAALAAIGEGARLIASRHVSPDRMATCAIAQGPST</sequence>
<evidence type="ECO:0000259" key="1">
    <source>
        <dbReference type="Pfam" id="PF01890"/>
    </source>
</evidence>
<evidence type="ECO:0000313" key="3">
    <source>
        <dbReference type="Proteomes" id="UP001367771"/>
    </source>
</evidence>
<proteinExistence type="predicted"/>
<feature type="domain" description="CobE/GbiG C-terminal" evidence="1">
    <location>
        <begin position="2"/>
        <end position="116"/>
    </location>
</feature>
<dbReference type="InterPro" id="IPR002750">
    <property type="entry name" value="CobE/GbiG_C"/>
</dbReference>
<dbReference type="Proteomes" id="UP001367771">
    <property type="component" value="Unassembled WGS sequence"/>
</dbReference>
<dbReference type="SUPFAM" id="SSF159664">
    <property type="entry name" value="CobE/GbiG C-terminal domain-like"/>
    <property type="match status" value="1"/>
</dbReference>
<gene>
    <name evidence="2" type="ORF">V8201_16380</name>
</gene>
<dbReference type="EMBL" id="JBBBDM010000012">
    <property type="protein sequence ID" value="MEI5688672.1"/>
    <property type="molecule type" value="Genomic_DNA"/>
</dbReference>
<organism evidence="2 3">
    <name type="scientific">Sphingomonas kyungheensis</name>
    <dbReference type="NCBI Taxonomy" id="1069987"/>
    <lineage>
        <taxon>Bacteria</taxon>
        <taxon>Pseudomonadati</taxon>
        <taxon>Pseudomonadota</taxon>
        <taxon>Alphaproteobacteria</taxon>
        <taxon>Sphingomonadales</taxon>
        <taxon>Sphingomonadaceae</taxon>
        <taxon>Sphingomonas</taxon>
    </lineage>
</organism>
<protein>
    <submittedName>
        <fullName evidence="2">Cobalamin biosynthesis protein</fullName>
    </submittedName>
</protein>
<dbReference type="Gene3D" id="3.30.420.180">
    <property type="entry name" value="CobE/GbiG C-terminal domain"/>
    <property type="match status" value="1"/>
</dbReference>